<comment type="caution">
    <text evidence="2">The sequence shown here is derived from an EMBL/GenBank/DDBJ whole genome shotgun (WGS) entry which is preliminary data.</text>
</comment>
<reference evidence="2" key="1">
    <citation type="journal article" date="2020" name="mSystems">
        <title>Genome- and Community-Level Interaction Insights into Carbon Utilization and Element Cycling Functions of Hydrothermarchaeota in Hydrothermal Sediment.</title>
        <authorList>
            <person name="Zhou Z."/>
            <person name="Liu Y."/>
            <person name="Xu W."/>
            <person name="Pan J."/>
            <person name="Luo Z.H."/>
            <person name="Li M."/>
        </authorList>
    </citation>
    <scope>NUCLEOTIDE SEQUENCE [LARGE SCALE GENOMIC DNA]</scope>
    <source>
        <strain evidence="2">SpSt-413</strain>
    </source>
</reference>
<dbReference type="Pfam" id="PF02754">
    <property type="entry name" value="CCG"/>
    <property type="match status" value="2"/>
</dbReference>
<dbReference type="GO" id="GO:0005829">
    <property type="term" value="C:cytosol"/>
    <property type="evidence" value="ECO:0007669"/>
    <property type="project" value="TreeGrafter"/>
</dbReference>
<name>A0A7C4AHC6_9BACT</name>
<sequence>MMHCGTNDTSVLFFGTCLADAAYPEAGLAAIRTLKHLGIRVAYPLEQGCCGQPAYNSGFPEEAKALALRQVDVFAGDDRPIIVPSGSCAGMLRHHYPLLLADHPRYFDVLAFSGRVREYFEFLGELAPAFVDKGPPVRVTWHSSCHAMRETGCVQAAKAILRSLANVELVELSREYECCGFGGTFSVKRPEVSAAMVADKVEDIRASGASVLLTADCGCLMNITGAAAKAGLAVKGQHMAEFLWERIHG</sequence>
<feature type="domain" description="Cysteine-rich" evidence="1">
    <location>
        <begin position="11"/>
        <end position="93"/>
    </location>
</feature>
<dbReference type="AlphaFoldDB" id="A0A7C4AHC6"/>
<gene>
    <name evidence="2" type="ORF">ENR59_07490</name>
</gene>
<dbReference type="InterPro" id="IPR004017">
    <property type="entry name" value="Cys_rich_dom"/>
</dbReference>
<dbReference type="PANTHER" id="PTHR30296:SF0">
    <property type="entry name" value="LACTATE UTILIZATION PROTEIN A"/>
    <property type="match status" value="1"/>
</dbReference>
<dbReference type="GO" id="GO:0016491">
    <property type="term" value="F:oxidoreductase activity"/>
    <property type="evidence" value="ECO:0007669"/>
    <property type="project" value="UniProtKB-ARBA"/>
</dbReference>
<organism evidence="2">
    <name type="scientific">Fundidesulfovibrio putealis</name>
    <dbReference type="NCBI Taxonomy" id="270496"/>
    <lineage>
        <taxon>Bacteria</taxon>
        <taxon>Pseudomonadati</taxon>
        <taxon>Thermodesulfobacteriota</taxon>
        <taxon>Desulfovibrionia</taxon>
        <taxon>Desulfovibrionales</taxon>
        <taxon>Desulfovibrionaceae</taxon>
        <taxon>Fundidesulfovibrio</taxon>
    </lineage>
</organism>
<feature type="domain" description="Cysteine-rich" evidence="1">
    <location>
        <begin position="139"/>
        <end position="223"/>
    </location>
</feature>
<evidence type="ECO:0000313" key="2">
    <source>
        <dbReference type="EMBL" id="HGG92778.1"/>
    </source>
</evidence>
<proteinExistence type="predicted"/>
<evidence type="ECO:0000259" key="1">
    <source>
        <dbReference type="Pfam" id="PF02754"/>
    </source>
</evidence>
<dbReference type="EMBL" id="DSRP01000515">
    <property type="protein sequence ID" value="HGG92778.1"/>
    <property type="molecule type" value="Genomic_DNA"/>
</dbReference>
<protein>
    <submittedName>
        <fullName evidence="2">(Fe-S)-binding protein</fullName>
    </submittedName>
</protein>
<accession>A0A7C4AHC6</accession>
<dbReference type="PANTHER" id="PTHR30296">
    <property type="entry name" value="UNCHARACTERIZED PROTEIN YKGE"/>
    <property type="match status" value="1"/>
</dbReference>